<feature type="compositionally biased region" description="Polar residues" evidence="1">
    <location>
        <begin position="63"/>
        <end position="78"/>
    </location>
</feature>
<feature type="region of interest" description="Disordered" evidence="1">
    <location>
        <begin position="1"/>
        <end position="84"/>
    </location>
</feature>
<feature type="region of interest" description="Disordered" evidence="1">
    <location>
        <begin position="482"/>
        <end position="501"/>
    </location>
</feature>
<evidence type="ECO:0000256" key="1">
    <source>
        <dbReference type="SAM" id="MobiDB-lite"/>
    </source>
</evidence>
<comment type="caution">
    <text evidence="2">The sequence shown here is derived from an EMBL/GenBank/DDBJ whole genome shotgun (WGS) entry which is preliminary data.</text>
</comment>
<accession>A0A1Y2HQW9</accession>
<feature type="region of interest" description="Disordered" evidence="1">
    <location>
        <begin position="336"/>
        <end position="368"/>
    </location>
</feature>
<name>A0A1Y2HQW9_9FUNG</name>
<keyword evidence="3" id="KW-1185">Reference proteome</keyword>
<dbReference type="Proteomes" id="UP000193411">
    <property type="component" value="Unassembled WGS sequence"/>
</dbReference>
<sequence>MNPTVAAAASMKKRPTTRAATVDVDPHAEAEAKADTADTGAETGPKEDVSLPMPPNKRRKQADTNSGKAAAAQTSTESAPIIIGDDSDSLSGLLATAESLSDGSRHVAHNAKSSIAPGAGPWSNLSGPRATSPNHAADKTPLVGDYPTARHGADDYYSPSTAVSASRTGGRDRYFSGSSSCADCHDDCHQFPAGGMGAAAYNPARVAQFAFDPRHMAPVFQQQYPGFPPFLPPSSSTAAPIAQTPEEFMTSHWTPQSQPTVTKQGVGAVVDGGHGISAHIATQRAPRQEKISSSEDFLAMTAQLGHSSTTGQQAHANVTVASPNTNGHLMIDPADVASPSAKSTSAQVPTALPSSNDPTSGTVTAVPKSASLDQTETGESILLYIRAFLFLDNLFPVAMTNVRTLTGPHQQDNHGEEVRQEEVMNRHETVFPTMASKEENEFMPPFRLNPIIARHFIKRYGWVRNDAPMNPQHQLLSFHTRTHAQGHTGPTADATAAAAPQQSPIHTKLAFKKLADMPKFGDTAESVLASLKQHTVWHKYLVNVPEVFKINAHAKTADGNYTSFIRKWRETNASGRFPSFAVTAKGLSSAFRGGLLSHCVANLAYFVMRWMHAHGMPVAMEQQQAGRPTPPHILGLAFLSLVKLLAADWNPRELLSTTRTQEHSFAGVDSDGEHSTYFMFVTSLAPTTRPINVTRSVKKRVWRDEIRPFFLSIHEQLTTMAIAGKAPPHWTAANKRHGSTSVDP</sequence>
<feature type="compositionally biased region" description="Basic and acidic residues" evidence="1">
    <location>
        <begin position="24"/>
        <end position="36"/>
    </location>
</feature>
<organism evidence="2 3">
    <name type="scientific">Catenaria anguillulae PL171</name>
    <dbReference type="NCBI Taxonomy" id="765915"/>
    <lineage>
        <taxon>Eukaryota</taxon>
        <taxon>Fungi</taxon>
        <taxon>Fungi incertae sedis</taxon>
        <taxon>Blastocladiomycota</taxon>
        <taxon>Blastocladiomycetes</taxon>
        <taxon>Blastocladiales</taxon>
        <taxon>Catenariaceae</taxon>
        <taxon>Catenaria</taxon>
    </lineage>
</organism>
<dbReference type="AlphaFoldDB" id="A0A1Y2HQW9"/>
<feature type="compositionally biased region" description="Polar residues" evidence="1">
    <location>
        <begin position="340"/>
        <end position="363"/>
    </location>
</feature>
<feature type="compositionally biased region" description="Polar residues" evidence="1">
    <location>
        <begin position="123"/>
        <end position="134"/>
    </location>
</feature>
<reference evidence="2 3" key="1">
    <citation type="submission" date="2016-07" db="EMBL/GenBank/DDBJ databases">
        <title>Pervasive Adenine N6-methylation of Active Genes in Fungi.</title>
        <authorList>
            <consortium name="DOE Joint Genome Institute"/>
            <person name="Mondo S.J."/>
            <person name="Dannebaum R.O."/>
            <person name="Kuo R.C."/>
            <person name="Labutti K."/>
            <person name="Haridas S."/>
            <person name="Kuo A."/>
            <person name="Salamov A."/>
            <person name="Ahrendt S.R."/>
            <person name="Lipzen A."/>
            <person name="Sullivan W."/>
            <person name="Andreopoulos W.B."/>
            <person name="Clum A."/>
            <person name="Lindquist E."/>
            <person name="Daum C."/>
            <person name="Ramamoorthy G.K."/>
            <person name="Gryganskyi A."/>
            <person name="Culley D."/>
            <person name="Magnuson J.K."/>
            <person name="James T.Y."/>
            <person name="O'Malley M.A."/>
            <person name="Stajich J.E."/>
            <person name="Spatafora J.W."/>
            <person name="Visel A."/>
            <person name="Grigoriev I.V."/>
        </authorList>
    </citation>
    <scope>NUCLEOTIDE SEQUENCE [LARGE SCALE GENOMIC DNA]</scope>
    <source>
        <strain evidence="2 3">PL171</strain>
    </source>
</reference>
<protein>
    <submittedName>
        <fullName evidence="2">Uncharacterized protein</fullName>
    </submittedName>
</protein>
<dbReference type="EMBL" id="MCFL01000022">
    <property type="protein sequence ID" value="ORZ35522.1"/>
    <property type="molecule type" value="Genomic_DNA"/>
</dbReference>
<feature type="compositionally biased region" description="Polar residues" evidence="1">
    <location>
        <begin position="158"/>
        <end position="167"/>
    </location>
</feature>
<feature type="region of interest" description="Disordered" evidence="1">
    <location>
        <begin position="105"/>
        <end position="169"/>
    </location>
</feature>
<gene>
    <name evidence="2" type="ORF">BCR44DRAFT_52984</name>
</gene>
<evidence type="ECO:0000313" key="2">
    <source>
        <dbReference type="EMBL" id="ORZ35522.1"/>
    </source>
</evidence>
<proteinExistence type="predicted"/>
<evidence type="ECO:0000313" key="3">
    <source>
        <dbReference type="Proteomes" id="UP000193411"/>
    </source>
</evidence>